<dbReference type="InterPro" id="IPR029008">
    <property type="entry name" value="EMC6-like"/>
</dbReference>
<sequence>FGVGEDGELGGTERALCVGAGPSARSGKSRVHAHAPMSPATSASSPEKTTAQSLKLAASHGCTMRSRTAEGTGCPEHGHHEVRMPRKQQDEALADGARRAEDSDVYFAIAEVVHGGEEGARGRKRREEEDLDILARLANSSIIPVGKYSAATNKLRVTHFILTTMADPSAAATARLYLPNVASNTILTTNVKFLSACFAGAVAGILGLENYAGFALFVASVLFTAATMWAVNFSGRTSKYVHGGLVELVNPGQENLFSFILVWTLFYGIVHDGEPLCTVNIRAGSECRFPGLPTVHNVRPSVRAQILRFLPSTRLERSLHCPLIMSWYISSLETPSELDLDIQFRPFSPSGGGDVAQHKPT</sequence>
<dbReference type="Pfam" id="PF07019">
    <property type="entry name" value="EMC6"/>
    <property type="match status" value="1"/>
</dbReference>
<dbReference type="PANTHER" id="PTHR20994:SF0">
    <property type="entry name" value="ER MEMBRANE PROTEIN COMPLEX SUBUNIT 6"/>
    <property type="match status" value="1"/>
</dbReference>
<feature type="region of interest" description="Disordered" evidence="8">
    <location>
        <begin position="1"/>
        <end position="49"/>
    </location>
</feature>
<keyword evidence="4 9" id="KW-0812">Transmembrane</keyword>
<dbReference type="GO" id="GO:0034975">
    <property type="term" value="P:protein folding in endoplasmic reticulum"/>
    <property type="evidence" value="ECO:0007669"/>
    <property type="project" value="TreeGrafter"/>
</dbReference>
<dbReference type="PANTHER" id="PTHR20994">
    <property type="entry name" value="ER MEMBRANE PROTEIN COMPLEX SUBUNIT 6"/>
    <property type="match status" value="1"/>
</dbReference>
<comment type="subcellular location">
    <subcellularLocation>
        <location evidence="1">Endoplasmic reticulum membrane</location>
        <topology evidence="1">Multi-pass membrane protein</topology>
    </subcellularLocation>
</comment>
<comment type="caution">
    <text evidence="10">The sequence shown here is derived from an EMBL/GenBank/DDBJ whole genome shotgun (WGS) entry which is preliminary data.</text>
</comment>
<dbReference type="GO" id="GO:0072546">
    <property type="term" value="C:EMC complex"/>
    <property type="evidence" value="ECO:0007669"/>
    <property type="project" value="InterPro"/>
</dbReference>
<evidence type="ECO:0000256" key="3">
    <source>
        <dbReference type="ARBA" id="ARBA00020827"/>
    </source>
</evidence>
<evidence type="ECO:0000256" key="4">
    <source>
        <dbReference type="ARBA" id="ARBA00022692"/>
    </source>
</evidence>
<keyword evidence="5" id="KW-0256">Endoplasmic reticulum</keyword>
<feature type="region of interest" description="Disordered" evidence="8">
    <location>
        <begin position="64"/>
        <end position="97"/>
    </location>
</feature>
<reference evidence="10 11" key="1">
    <citation type="submission" date="2019-02" db="EMBL/GenBank/DDBJ databases">
        <title>Genome sequencing of the rare red list fungi Dentipellis fragilis.</title>
        <authorList>
            <person name="Buettner E."/>
            <person name="Kellner H."/>
        </authorList>
    </citation>
    <scope>NUCLEOTIDE SEQUENCE [LARGE SCALE GENOMIC DNA]</scope>
    <source>
        <strain evidence="10 11">DSM 105465</strain>
    </source>
</reference>
<keyword evidence="7 9" id="KW-0472">Membrane</keyword>
<evidence type="ECO:0000313" key="11">
    <source>
        <dbReference type="Proteomes" id="UP000298327"/>
    </source>
</evidence>
<proteinExistence type="inferred from homology"/>
<dbReference type="InterPro" id="IPR008504">
    <property type="entry name" value="Emc6"/>
</dbReference>
<evidence type="ECO:0000256" key="5">
    <source>
        <dbReference type="ARBA" id="ARBA00022824"/>
    </source>
</evidence>
<dbReference type="STRING" id="205917.A0A4Y9Y6L6"/>
<feature type="transmembrane region" description="Helical" evidence="9">
    <location>
        <begin position="211"/>
        <end position="231"/>
    </location>
</feature>
<evidence type="ECO:0000256" key="9">
    <source>
        <dbReference type="SAM" id="Phobius"/>
    </source>
</evidence>
<evidence type="ECO:0000313" key="10">
    <source>
        <dbReference type="EMBL" id="TFY57538.1"/>
    </source>
</evidence>
<dbReference type="GO" id="GO:0000045">
    <property type="term" value="P:autophagosome assembly"/>
    <property type="evidence" value="ECO:0007669"/>
    <property type="project" value="TreeGrafter"/>
</dbReference>
<feature type="non-terminal residue" evidence="10">
    <location>
        <position position="1"/>
    </location>
</feature>
<dbReference type="AlphaFoldDB" id="A0A4Y9Y6L6"/>
<feature type="compositionally biased region" description="Basic and acidic residues" evidence="8">
    <location>
        <begin position="76"/>
        <end position="97"/>
    </location>
</feature>
<comment type="similarity">
    <text evidence="2">Belongs to the EMC6 family.</text>
</comment>
<name>A0A4Y9Y6L6_9AGAM</name>
<keyword evidence="6 9" id="KW-1133">Transmembrane helix</keyword>
<keyword evidence="11" id="KW-1185">Reference proteome</keyword>
<dbReference type="OrthoDB" id="16510at2759"/>
<dbReference type="EMBL" id="SEOQ01000743">
    <property type="protein sequence ID" value="TFY57538.1"/>
    <property type="molecule type" value="Genomic_DNA"/>
</dbReference>
<evidence type="ECO:0000256" key="1">
    <source>
        <dbReference type="ARBA" id="ARBA00004477"/>
    </source>
</evidence>
<accession>A0A4Y9Y6L6</accession>
<organism evidence="10 11">
    <name type="scientific">Dentipellis fragilis</name>
    <dbReference type="NCBI Taxonomy" id="205917"/>
    <lineage>
        <taxon>Eukaryota</taxon>
        <taxon>Fungi</taxon>
        <taxon>Dikarya</taxon>
        <taxon>Basidiomycota</taxon>
        <taxon>Agaricomycotina</taxon>
        <taxon>Agaricomycetes</taxon>
        <taxon>Russulales</taxon>
        <taxon>Hericiaceae</taxon>
        <taxon>Dentipellis</taxon>
    </lineage>
</organism>
<dbReference type="Proteomes" id="UP000298327">
    <property type="component" value="Unassembled WGS sequence"/>
</dbReference>
<evidence type="ECO:0000256" key="6">
    <source>
        <dbReference type="ARBA" id="ARBA00022989"/>
    </source>
</evidence>
<gene>
    <name evidence="10" type="ORF">EVG20_g8503</name>
</gene>
<evidence type="ECO:0000256" key="8">
    <source>
        <dbReference type="SAM" id="MobiDB-lite"/>
    </source>
</evidence>
<evidence type="ECO:0000256" key="2">
    <source>
        <dbReference type="ARBA" id="ARBA00009436"/>
    </source>
</evidence>
<protein>
    <recommendedName>
        <fullName evidence="3">ER membrane protein complex subunit 6</fullName>
    </recommendedName>
</protein>
<feature type="compositionally biased region" description="Low complexity" evidence="8">
    <location>
        <begin position="34"/>
        <end position="46"/>
    </location>
</feature>
<evidence type="ECO:0000256" key="7">
    <source>
        <dbReference type="ARBA" id="ARBA00023136"/>
    </source>
</evidence>